<keyword evidence="11" id="KW-1185">Reference proteome</keyword>
<evidence type="ECO:0000259" key="7">
    <source>
        <dbReference type="Pfam" id="PF00441"/>
    </source>
</evidence>
<feature type="domain" description="Acyl-CoA dehydrogenase/oxidase C-terminal" evidence="7">
    <location>
        <begin position="237"/>
        <end position="394"/>
    </location>
</feature>
<protein>
    <submittedName>
        <fullName evidence="10">Acyl-CoA dehydrogenase</fullName>
    </submittedName>
</protein>
<sequence length="415" mass="44736">MTVPTTPDLEPVDHFRDRARHWLANNLAPAPPNQHGEADKSEASWQRAKQVQRVLYDGGFAGICFPREYGGLGLTPEHQRAFSEESRAYEMPLALNIPTLTICAATILDTGSETQKRTHLPAVLRGEELLVQFLSEPRGGSDLAGLTTRAERRGDTWVLNGAKIWSSGAYAADYGLCLARTDWKVPKHAGLTMFLVPVRAPGVTVARITQVDGSREFCQEFFDDVVLPDDAVLGEVNGGWETAKRQLLHERSAVGGASPYASGAQAHSGRDVSGLAELARRTGQWHDPRVREDIGEARALNMVHDQLITRVTGGIAAGALDPAAGSMVRLFSARNSWLQADMAVRIAGSAAATGSGADDAGTGQAGQDYLMRQAWSLAGGSTEMARNIISERVLGMPREAAADRDLPFDQVECGR</sequence>
<dbReference type="Pfam" id="PF02770">
    <property type="entry name" value="Acyl-CoA_dh_M"/>
    <property type="match status" value="1"/>
</dbReference>
<dbReference type="OrthoDB" id="5167280at2"/>
<dbReference type="GO" id="GO:0005886">
    <property type="term" value="C:plasma membrane"/>
    <property type="evidence" value="ECO:0007669"/>
    <property type="project" value="TreeGrafter"/>
</dbReference>
<dbReference type="InterPro" id="IPR046373">
    <property type="entry name" value="Acyl-CoA_Oxase/DH_mid-dom_sf"/>
</dbReference>
<evidence type="ECO:0000256" key="4">
    <source>
        <dbReference type="ARBA" id="ARBA00022827"/>
    </source>
</evidence>
<evidence type="ECO:0000256" key="5">
    <source>
        <dbReference type="ARBA" id="ARBA00023002"/>
    </source>
</evidence>
<dbReference type="Gene3D" id="2.40.110.10">
    <property type="entry name" value="Butyryl-CoA Dehydrogenase, subunit A, domain 2"/>
    <property type="match status" value="1"/>
</dbReference>
<dbReference type="AlphaFoldDB" id="A0A1J0VU60"/>
<accession>A0A1J0VU60</accession>
<proteinExistence type="inferred from homology"/>
<dbReference type="FunFam" id="2.40.110.10:FF:000011">
    <property type="entry name" value="Acyl-CoA dehydrogenase FadE34"/>
    <property type="match status" value="1"/>
</dbReference>
<dbReference type="RefSeq" id="WP_071928753.1">
    <property type="nucleotide sequence ID" value="NZ_CP018082.1"/>
</dbReference>
<organism evidence="10 11">
    <name type="scientific">Nocardia mangyaensis</name>
    <dbReference type="NCBI Taxonomy" id="2213200"/>
    <lineage>
        <taxon>Bacteria</taxon>
        <taxon>Bacillati</taxon>
        <taxon>Actinomycetota</taxon>
        <taxon>Actinomycetes</taxon>
        <taxon>Mycobacteriales</taxon>
        <taxon>Nocardiaceae</taxon>
        <taxon>Nocardia</taxon>
    </lineage>
</organism>
<evidence type="ECO:0000256" key="6">
    <source>
        <dbReference type="RuleBase" id="RU362125"/>
    </source>
</evidence>
<gene>
    <name evidence="10" type="ORF">BOX37_18215</name>
</gene>
<dbReference type="Gene3D" id="1.20.140.10">
    <property type="entry name" value="Butyryl-CoA Dehydrogenase, subunit A, domain 3"/>
    <property type="match status" value="1"/>
</dbReference>
<dbReference type="InterPro" id="IPR052161">
    <property type="entry name" value="Mycobact_Acyl-CoA_DH"/>
</dbReference>
<dbReference type="SUPFAM" id="SSF56645">
    <property type="entry name" value="Acyl-CoA dehydrogenase NM domain-like"/>
    <property type="match status" value="1"/>
</dbReference>
<keyword evidence="4 6" id="KW-0274">FAD</keyword>
<feature type="domain" description="Acyl-CoA dehydrogenase/oxidase N-terminal" evidence="9">
    <location>
        <begin position="14"/>
        <end position="127"/>
    </location>
</feature>
<evidence type="ECO:0000256" key="2">
    <source>
        <dbReference type="ARBA" id="ARBA00009347"/>
    </source>
</evidence>
<dbReference type="GO" id="GO:0050660">
    <property type="term" value="F:flavin adenine dinucleotide binding"/>
    <property type="evidence" value="ECO:0007669"/>
    <property type="project" value="InterPro"/>
</dbReference>
<dbReference type="PANTHER" id="PTHR43292">
    <property type="entry name" value="ACYL-COA DEHYDROGENASE"/>
    <property type="match status" value="1"/>
</dbReference>
<evidence type="ECO:0000256" key="1">
    <source>
        <dbReference type="ARBA" id="ARBA00001974"/>
    </source>
</evidence>
<evidence type="ECO:0000259" key="9">
    <source>
        <dbReference type="Pfam" id="PF02771"/>
    </source>
</evidence>
<comment type="cofactor">
    <cofactor evidence="1 6">
        <name>FAD</name>
        <dbReference type="ChEBI" id="CHEBI:57692"/>
    </cofactor>
</comment>
<dbReference type="GO" id="GO:0016627">
    <property type="term" value="F:oxidoreductase activity, acting on the CH-CH group of donors"/>
    <property type="evidence" value="ECO:0007669"/>
    <property type="project" value="InterPro"/>
</dbReference>
<reference evidence="10" key="1">
    <citation type="submission" date="2016-11" db="EMBL/GenBank/DDBJ databases">
        <authorList>
            <person name="Jaros S."/>
            <person name="Januszkiewicz K."/>
            <person name="Wedrychowicz H."/>
        </authorList>
    </citation>
    <scope>NUCLEOTIDE SEQUENCE [LARGE SCALE GENOMIC DNA]</scope>
    <source>
        <strain evidence="10">Y48</strain>
    </source>
</reference>
<dbReference type="PANTHER" id="PTHR43292:SF4">
    <property type="entry name" value="ACYL-COA DEHYDROGENASE FADE34"/>
    <property type="match status" value="1"/>
</dbReference>
<dbReference type="InterPro" id="IPR036250">
    <property type="entry name" value="AcylCo_DH-like_C"/>
</dbReference>
<name>A0A1J0VU60_9NOCA</name>
<dbReference type="EMBL" id="CP018082">
    <property type="protein sequence ID" value="APE35566.1"/>
    <property type="molecule type" value="Genomic_DNA"/>
</dbReference>
<comment type="similarity">
    <text evidence="2 6">Belongs to the acyl-CoA dehydrogenase family.</text>
</comment>
<evidence type="ECO:0000313" key="10">
    <source>
        <dbReference type="EMBL" id="APE35566.1"/>
    </source>
</evidence>
<dbReference type="Gene3D" id="1.10.540.10">
    <property type="entry name" value="Acyl-CoA dehydrogenase/oxidase, N-terminal domain"/>
    <property type="match status" value="1"/>
</dbReference>
<dbReference type="KEGG" id="nsl:BOX37_18215"/>
<keyword evidence="5 6" id="KW-0560">Oxidoreductase</keyword>
<feature type="domain" description="Acyl-CoA oxidase/dehydrogenase middle" evidence="8">
    <location>
        <begin position="134"/>
        <end position="225"/>
    </location>
</feature>
<dbReference type="Proteomes" id="UP000183810">
    <property type="component" value="Chromosome"/>
</dbReference>
<dbReference type="InterPro" id="IPR009075">
    <property type="entry name" value="AcylCo_DH/oxidase_C"/>
</dbReference>
<dbReference type="SUPFAM" id="SSF47203">
    <property type="entry name" value="Acyl-CoA dehydrogenase C-terminal domain-like"/>
    <property type="match status" value="1"/>
</dbReference>
<dbReference type="InterPro" id="IPR013786">
    <property type="entry name" value="AcylCoA_DH/ox_N"/>
</dbReference>
<dbReference type="InterPro" id="IPR009100">
    <property type="entry name" value="AcylCoA_DH/oxidase_NM_dom_sf"/>
</dbReference>
<keyword evidence="3 6" id="KW-0285">Flavoprotein</keyword>
<dbReference type="InterPro" id="IPR006091">
    <property type="entry name" value="Acyl-CoA_Oxase/DH_mid-dom"/>
</dbReference>
<evidence type="ECO:0000259" key="8">
    <source>
        <dbReference type="Pfam" id="PF02770"/>
    </source>
</evidence>
<dbReference type="Pfam" id="PF00441">
    <property type="entry name" value="Acyl-CoA_dh_1"/>
    <property type="match status" value="1"/>
</dbReference>
<dbReference type="InterPro" id="IPR037069">
    <property type="entry name" value="AcylCoA_DH/ox_N_sf"/>
</dbReference>
<dbReference type="Pfam" id="PF02771">
    <property type="entry name" value="Acyl-CoA_dh_N"/>
    <property type="match status" value="1"/>
</dbReference>
<evidence type="ECO:0000256" key="3">
    <source>
        <dbReference type="ARBA" id="ARBA00022630"/>
    </source>
</evidence>
<evidence type="ECO:0000313" key="11">
    <source>
        <dbReference type="Proteomes" id="UP000183810"/>
    </source>
</evidence>